<evidence type="ECO:0000256" key="4">
    <source>
        <dbReference type="ARBA" id="ARBA00022729"/>
    </source>
</evidence>
<feature type="domain" description="Sulfatase N-terminal" evidence="8">
    <location>
        <begin position="33"/>
        <end position="376"/>
    </location>
</feature>
<keyword evidence="3" id="KW-0479">Metal-binding</keyword>
<organism evidence="9 10">
    <name type="scientific">Arenibacter aquaticus</name>
    <dbReference type="NCBI Taxonomy" id="2489054"/>
    <lineage>
        <taxon>Bacteria</taxon>
        <taxon>Pseudomonadati</taxon>
        <taxon>Bacteroidota</taxon>
        <taxon>Flavobacteriia</taxon>
        <taxon>Flavobacteriales</taxon>
        <taxon>Flavobacteriaceae</taxon>
        <taxon>Arenibacter</taxon>
    </lineage>
</organism>
<evidence type="ECO:0000256" key="3">
    <source>
        <dbReference type="ARBA" id="ARBA00022723"/>
    </source>
</evidence>
<dbReference type="EMBL" id="RQPJ01000001">
    <property type="protein sequence ID" value="RTE55384.1"/>
    <property type="molecule type" value="Genomic_DNA"/>
</dbReference>
<evidence type="ECO:0000256" key="5">
    <source>
        <dbReference type="ARBA" id="ARBA00022801"/>
    </source>
</evidence>
<dbReference type="Pfam" id="PF00884">
    <property type="entry name" value="Sulfatase"/>
    <property type="match status" value="1"/>
</dbReference>
<sequence length="475" mass="54111">MLIMTLTSFSKLVVVLALGVSSFHSYSQSAEKPNVLFITIDDMNDWTSVFNKSNPIKTPNIAKLAERGAFFTHAYVSSPACNPSRASVMTGTRPHKTGIYGNKSDWRNTLPASKTIQRYFRDNGYFVCGSGKVFHHFNDWAYHDNASFNEFLMMAINEPYPDQKLNGLEEYGSKNLDWGAWPDDISKTADYRTAEYAIQKLEQNFDQPFFLNVGIYKPHSPFFAPQEYFDRYPSEIQMPVLLPDDRKDLPDGANELLKPSDHFWSGMVKALEKDPDAYKNYVRSYQACASFADDMIGKIIDALDKSPHKENTIIILWSDHGFHLGEKEHFEKFALWEKTTHIPFIVIAPGVTKPHMVIDKPVDMASIYPTLAELCGLKIPSDTDGISLVPLLKNPDIKIPPALMTYMKGNHAVRTERWRYIQYSDGTEELYDHSNDPNEWFNVAGKEKNAAVIEKLKKYIPNKNADQVPDLEVTH</sequence>
<name>A0A3S0B1A2_9FLAO</name>
<gene>
    <name evidence="9" type="ORF">EHW67_02100</name>
</gene>
<evidence type="ECO:0000313" key="9">
    <source>
        <dbReference type="EMBL" id="RTE55384.1"/>
    </source>
</evidence>
<keyword evidence="10" id="KW-1185">Reference proteome</keyword>
<comment type="cofactor">
    <cofactor evidence="1">
        <name>Ca(2+)</name>
        <dbReference type="ChEBI" id="CHEBI:29108"/>
    </cofactor>
</comment>
<feature type="signal peptide" evidence="7">
    <location>
        <begin position="1"/>
        <end position="29"/>
    </location>
</feature>
<dbReference type="GO" id="GO:0005737">
    <property type="term" value="C:cytoplasm"/>
    <property type="evidence" value="ECO:0007669"/>
    <property type="project" value="TreeGrafter"/>
</dbReference>
<dbReference type="AlphaFoldDB" id="A0A3S0B1A2"/>
<dbReference type="CDD" id="cd16030">
    <property type="entry name" value="iduronate-2-sulfatase"/>
    <property type="match status" value="1"/>
</dbReference>
<evidence type="ECO:0000256" key="6">
    <source>
        <dbReference type="ARBA" id="ARBA00022837"/>
    </source>
</evidence>
<dbReference type="Proteomes" id="UP000267585">
    <property type="component" value="Unassembled WGS sequence"/>
</dbReference>
<comment type="similarity">
    <text evidence="2">Belongs to the sulfatase family.</text>
</comment>
<feature type="chain" id="PRO_5018780977" evidence="7">
    <location>
        <begin position="30"/>
        <end position="475"/>
    </location>
</feature>
<keyword evidence="6" id="KW-0106">Calcium</keyword>
<reference evidence="9 10" key="1">
    <citation type="submission" date="2018-11" db="EMBL/GenBank/DDBJ databases">
        <title>Arenibacter aquaticus sp.nov., a marine bacterium isolated from surface seawater in the South China Sea.</title>
        <authorList>
            <person name="Guo J."/>
            <person name="Sun J."/>
        </authorList>
    </citation>
    <scope>NUCLEOTIDE SEQUENCE [LARGE SCALE GENOMIC DNA]</scope>
    <source>
        <strain evidence="9 10">GUO666</strain>
    </source>
</reference>
<comment type="caution">
    <text evidence="9">The sequence shown here is derived from an EMBL/GenBank/DDBJ whole genome shotgun (WGS) entry which is preliminary data.</text>
</comment>
<dbReference type="InterPro" id="IPR035874">
    <property type="entry name" value="IDS"/>
</dbReference>
<keyword evidence="5" id="KW-0378">Hydrolase</keyword>
<evidence type="ECO:0000259" key="8">
    <source>
        <dbReference type="Pfam" id="PF00884"/>
    </source>
</evidence>
<accession>A0A3S0B1A2</accession>
<evidence type="ECO:0000256" key="1">
    <source>
        <dbReference type="ARBA" id="ARBA00001913"/>
    </source>
</evidence>
<evidence type="ECO:0000256" key="7">
    <source>
        <dbReference type="SAM" id="SignalP"/>
    </source>
</evidence>
<evidence type="ECO:0000313" key="10">
    <source>
        <dbReference type="Proteomes" id="UP000267585"/>
    </source>
</evidence>
<dbReference type="InterPro" id="IPR017850">
    <property type="entry name" value="Alkaline_phosphatase_core_sf"/>
</dbReference>
<dbReference type="GO" id="GO:0046872">
    <property type="term" value="F:metal ion binding"/>
    <property type="evidence" value="ECO:0007669"/>
    <property type="project" value="UniProtKB-KW"/>
</dbReference>
<dbReference type="PANTHER" id="PTHR45953:SF1">
    <property type="entry name" value="IDURONATE 2-SULFATASE"/>
    <property type="match status" value="1"/>
</dbReference>
<protein>
    <submittedName>
        <fullName evidence="9">DUF4976 domain-containing protein</fullName>
    </submittedName>
</protein>
<dbReference type="PANTHER" id="PTHR45953">
    <property type="entry name" value="IDURONATE 2-SULFATASE"/>
    <property type="match status" value="1"/>
</dbReference>
<dbReference type="Gene3D" id="3.40.720.10">
    <property type="entry name" value="Alkaline Phosphatase, subunit A"/>
    <property type="match status" value="1"/>
</dbReference>
<proteinExistence type="inferred from homology"/>
<dbReference type="InterPro" id="IPR000917">
    <property type="entry name" value="Sulfatase_N"/>
</dbReference>
<dbReference type="GO" id="GO:0004423">
    <property type="term" value="F:iduronate-2-sulfatase activity"/>
    <property type="evidence" value="ECO:0007669"/>
    <property type="project" value="InterPro"/>
</dbReference>
<evidence type="ECO:0000256" key="2">
    <source>
        <dbReference type="ARBA" id="ARBA00008779"/>
    </source>
</evidence>
<dbReference type="SUPFAM" id="SSF53649">
    <property type="entry name" value="Alkaline phosphatase-like"/>
    <property type="match status" value="1"/>
</dbReference>
<keyword evidence="4 7" id="KW-0732">Signal</keyword>